<evidence type="ECO:0000256" key="4">
    <source>
        <dbReference type="ARBA" id="ARBA00014388"/>
    </source>
</evidence>
<evidence type="ECO:0000256" key="1">
    <source>
        <dbReference type="ARBA" id="ARBA00004147"/>
    </source>
</evidence>
<dbReference type="GO" id="GO:0003677">
    <property type="term" value="F:DNA binding"/>
    <property type="evidence" value="ECO:0007669"/>
    <property type="project" value="UniProtKB-KW"/>
</dbReference>
<keyword evidence="5" id="KW-0941">Suppressor of RNA silencing</keyword>
<sequence>KNSLGPKKTGNPTVNMESQFKLKAEFPLSSSAIQERAPHLNSGWTNQSKEHSRIGQQQTQYSAMSNPLSGYKRKCPIQEPLHAEAKKAKKKVPETRTRIVWKGCGCSAFITQTCKYQHGFTHRGVNKSCSDYESTRIRHQPHVCGSDCTIPSQNDVCPREHSGENHPQIPAEGQLQGKEATGIPQDLPPIPDLDDPSNWCYSQLDWYFGTP</sequence>
<organism evidence="18">
    <name type="scientific">Sweet potato leaf curl virus</name>
    <dbReference type="NCBI Taxonomy" id="100755"/>
    <lineage>
        <taxon>Viruses</taxon>
        <taxon>Monodnaviria</taxon>
        <taxon>Shotokuvirae</taxon>
        <taxon>Cressdnaviricota</taxon>
        <taxon>Repensiviricetes</taxon>
        <taxon>Geplafuvirales</taxon>
        <taxon>Geminiviridae</taxon>
        <taxon>Begomovirus</taxon>
        <taxon>Begomovirus ipomoeae</taxon>
    </lineage>
</organism>
<dbReference type="Pfam" id="PF01440">
    <property type="entry name" value="Gemini_AL2"/>
    <property type="match status" value="1"/>
</dbReference>
<keyword evidence="16" id="KW-0899">Viral immunoevasion</keyword>
<evidence type="ECO:0000256" key="10">
    <source>
        <dbReference type="ARBA" id="ARBA00022723"/>
    </source>
</evidence>
<keyword evidence="11" id="KW-0863">Zinc-finger</keyword>
<dbReference type="InterPro" id="IPR000942">
    <property type="entry name" value="Gemini_AL2"/>
</dbReference>
<evidence type="ECO:0000256" key="2">
    <source>
        <dbReference type="ARBA" id="ARBA00004192"/>
    </source>
</evidence>
<evidence type="ECO:0000256" key="16">
    <source>
        <dbReference type="ARBA" id="ARBA00023280"/>
    </source>
</evidence>
<evidence type="ECO:0000313" key="18">
    <source>
        <dbReference type="EMBL" id="ANT48207.1"/>
    </source>
</evidence>
<evidence type="ECO:0000256" key="11">
    <source>
        <dbReference type="ARBA" id="ARBA00022771"/>
    </source>
</evidence>
<dbReference type="GO" id="GO:0042025">
    <property type="term" value="C:host cell nucleus"/>
    <property type="evidence" value="ECO:0007669"/>
    <property type="project" value="UniProtKB-SubCell"/>
</dbReference>
<evidence type="ECO:0000256" key="17">
    <source>
        <dbReference type="SAM" id="MobiDB-lite"/>
    </source>
</evidence>
<evidence type="ECO:0000256" key="13">
    <source>
        <dbReference type="ARBA" id="ARBA00023125"/>
    </source>
</evidence>
<dbReference type="EMBL" id="KX033432">
    <property type="protein sequence ID" value="ANT48207.1"/>
    <property type="molecule type" value="Genomic_DNA"/>
</dbReference>
<evidence type="ECO:0000256" key="7">
    <source>
        <dbReference type="ARBA" id="ARBA00022562"/>
    </source>
</evidence>
<dbReference type="GO" id="GO:0019028">
    <property type="term" value="C:viral capsid"/>
    <property type="evidence" value="ECO:0007669"/>
    <property type="project" value="InterPro"/>
</dbReference>
<proteinExistence type="inferred from homology"/>
<evidence type="ECO:0000256" key="14">
    <source>
        <dbReference type="ARBA" id="ARBA00023159"/>
    </source>
</evidence>
<evidence type="ECO:0000256" key="5">
    <source>
        <dbReference type="ARBA" id="ARBA00022463"/>
    </source>
</evidence>
<evidence type="ECO:0000256" key="3">
    <source>
        <dbReference type="ARBA" id="ARBA00007672"/>
    </source>
</evidence>
<dbReference type="GO" id="GO:0052170">
    <property type="term" value="P:symbiont-mediated suppression of host innate immune response"/>
    <property type="evidence" value="ECO:0007669"/>
    <property type="project" value="UniProtKB-KW"/>
</dbReference>
<keyword evidence="6" id="KW-0597">Phosphoprotein</keyword>
<accession>A0A1B1PIM5</accession>
<keyword evidence="9" id="KW-1090">Inhibition of host innate immune response by virus</keyword>
<reference evidence="18" key="2">
    <citation type="journal article" date="2017" name="Plant Dis.">
        <title>Diversity of Sweepoviruses Infecting Sweet Potato in China.</title>
        <authorList>
            <person name="Liu Q."/>
            <person name="Wang Y."/>
            <person name="Zhang Z."/>
            <person name="Lv H."/>
            <person name="Qiao Q."/>
            <person name="Qin Y."/>
            <person name="Zhang D."/>
            <person name="Tian Y."/>
            <person name="Wang S."/>
            <person name="Li J."/>
        </authorList>
    </citation>
    <scope>NUCLEOTIDE SEQUENCE</scope>
    <source>
        <strain evidence="18">China:Tanghe28-6</strain>
    </source>
</reference>
<dbReference type="GO" id="GO:0005198">
    <property type="term" value="F:structural molecule activity"/>
    <property type="evidence" value="ECO:0007669"/>
    <property type="project" value="InterPro"/>
</dbReference>
<dbReference type="GO" id="GO:0008270">
    <property type="term" value="F:zinc ion binding"/>
    <property type="evidence" value="ECO:0007669"/>
    <property type="project" value="UniProtKB-KW"/>
</dbReference>
<evidence type="ECO:0000256" key="15">
    <source>
        <dbReference type="ARBA" id="ARBA00023200"/>
    </source>
</evidence>
<keyword evidence="7" id="KW-1048">Host nucleus</keyword>
<keyword evidence="14" id="KW-0010">Activator</keyword>
<keyword evidence="12" id="KW-0862">Zinc</keyword>
<keyword evidence="15" id="KW-1035">Host cytoplasm</keyword>
<dbReference type="GO" id="GO:0030430">
    <property type="term" value="C:host cell cytoplasm"/>
    <property type="evidence" value="ECO:0007669"/>
    <property type="project" value="UniProtKB-SubCell"/>
</dbReference>
<evidence type="ECO:0000256" key="9">
    <source>
        <dbReference type="ARBA" id="ARBA00022632"/>
    </source>
</evidence>
<keyword evidence="8" id="KW-0945">Host-virus interaction</keyword>
<reference evidence="18" key="1">
    <citation type="submission" date="2016-04" db="EMBL/GenBank/DDBJ databases">
        <authorList>
            <person name="Evans L.H."/>
            <person name="Alamgir A."/>
            <person name="Owens N."/>
            <person name="Weber N.D."/>
            <person name="Virtaneva K."/>
            <person name="Barbian K."/>
            <person name="Babar A."/>
            <person name="Rosenke K."/>
        </authorList>
    </citation>
    <scope>NUCLEOTIDE SEQUENCE</scope>
    <source>
        <strain evidence="18">China:Tanghe28-6</strain>
    </source>
</reference>
<feature type="region of interest" description="Disordered" evidence="17">
    <location>
        <begin position="39"/>
        <end position="60"/>
    </location>
</feature>
<evidence type="ECO:0000256" key="6">
    <source>
        <dbReference type="ARBA" id="ARBA00022553"/>
    </source>
</evidence>
<keyword evidence="10" id="KW-0479">Metal-binding</keyword>
<protein>
    <recommendedName>
        <fullName evidence="4">Transcriptional activator protein</fullName>
    </recommendedName>
</protein>
<keyword evidence="13" id="KW-0238">DNA-binding</keyword>
<comment type="subcellular location">
    <subcellularLocation>
        <location evidence="2">Host cytoplasm</location>
    </subcellularLocation>
    <subcellularLocation>
        <location evidence="1">Host nucleus</location>
    </subcellularLocation>
</comment>
<evidence type="ECO:0000256" key="8">
    <source>
        <dbReference type="ARBA" id="ARBA00022581"/>
    </source>
</evidence>
<feature type="non-terminal residue" evidence="18">
    <location>
        <position position="1"/>
    </location>
</feature>
<comment type="similarity">
    <text evidence="3">Belongs to the geminiviridae transcriptional activator protein family.</text>
</comment>
<name>A0A1B1PIM5_9GEMI</name>
<evidence type="ECO:0000256" key="12">
    <source>
        <dbReference type="ARBA" id="ARBA00022833"/>
    </source>
</evidence>